<comment type="caution">
    <text evidence="6">Lacks conserved residue(s) required for the propagation of feature annotation.</text>
</comment>
<dbReference type="Pfam" id="PF13636">
    <property type="entry name" value="Methyltranf_PUA"/>
    <property type="match status" value="1"/>
</dbReference>
<dbReference type="GO" id="GO:0001510">
    <property type="term" value="P:RNA methylation"/>
    <property type="evidence" value="ECO:0007669"/>
    <property type="project" value="InterPro"/>
</dbReference>
<evidence type="ECO:0000256" key="5">
    <source>
        <dbReference type="ARBA" id="ARBA00022884"/>
    </source>
</evidence>
<dbReference type="GO" id="GO:0008173">
    <property type="term" value="F:RNA methyltransferase activity"/>
    <property type="evidence" value="ECO:0007669"/>
    <property type="project" value="InterPro"/>
</dbReference>
<evidence type="ECO:0000256" key="2">
    <source>
        <dbReference type="ARBA" id="ARBA00022603"/>
    </source>
</evidence>
<dbReference type="RefSeq" id="WP_255037180.1">
    <property type="nucleotide sequence ID" value="NZ_RJUF01000027.1"/>
</dbReference>
<feature type="binding site" evidence="6">
    <location>
        <position position="133"/>
    </location>
    <ligand>
        <name>S-adenosyl-L-methionine</name>
        <dbReference type="ChEBI" id="CHEBI:59789"/>
    </ligand>
</feature>
<keyword evidence="2 6" id="KW-0489">Methyltransferase</keyword>
<feature type="binding site" evidence="6">
    <location>
        <position position="160"/>
    </location>
    <ligand>
        <name>S-adenosyl-L-methionine</name>
        <dbReference type="ChEBI" id="CHEBI:59789"/>
    </ligand>
</feature>
<proteinExistence type="inferred from homology"/>
<keyword evidence="9" id="KW-1185">Reference proteome</keyword>
<keyword evidence="1" id="KW-0963">Cytoplasm</keyword>
<comment type="caution">
    <text evidence="8">The sequence shown here is derived from an EMBL/GenBank/DDBJ whole genome shotgun (WGS) entry which is preliminary data.</text>
</comment>
<reference evidence="8 9" key="1">
    <citation type="submission" date="2018-11" db="EMBL/GenBank/DDBJ databases">
        <title>Novel bacteria species description.</title>
        <authorList>
            <person name="Han J.-H."/>
        </authorList>
    </citation>
    <scope>NUCLEOTIDE SEQUENCE [LARGE SCALE GENOMIC DNA]</scope>
    <source>
        <strain evidence="8 9">KCTC23259</strain>
    </source>
</reference>
<dbReference type="CDD" id="cd02440">
    <property type="entry name" value="AdoMet_MTases"/>
    <property type="match status" value="1"/>
</dbReference>
<keyword evidence="5 6" id="KW-0694">RNA-binding</keyword>
<evidence type="ECO:0000256" key="3">
    <source>
        <dbReference type="ARBA" id="ARBA00022679"/>
    </source>
</evidence>
<dbReference type="InterPro" id="IPR027391">
    <property type="entry name" value="Nol1_Nop2_Fmu_2"/>
</dbReference>
<organism evidence="8 9">
    <name type="scientific">Lacihabitans soyangensis</name>
    <dbReference type="NCBI Taxonomy" id="869394"/>
    <lineage>
        <taxon>Bacteria</taxon>
        <taxon>Pseudomonadati</taxon>
        <taxon>Bacteroidota</taxon>
        <taxon>Cytophagia</taxon>
        <taxon>Cytophagales</taxon>
        <taxon>Leadbetterellaceae</taxon>
        <taxon>Lacihabitans</taxon>
    </lineage>
</organism>
<protein>
    <submittedName>
        <fullName evidence="8">RNA methyltransferase</fullName>
    </submittedName>
</protein>
<evidence type="ECO:0000256" key="1">
    <source>
        <dbReference type="ARBA" id="ARBA00022490"/>
    </source>
</evidence>
<dbReference type="InterPro" id="IPR023267">
    <property type="entry name" value="RCMT"/>
</dbReference>
<dbReference type="Gene3D" id="3.30.70.1170">
    <property type="entry name" value="Sun protein, domain 3"/>
    <property type="match status" value="1"/>
</dbReference>
<dbReference type="PANTHER" id="PTHR22807:SF30">
    <property type="entry name" value="28S RRNA (CYTOSINE(4447)-C(5))-METHYLTRANSFERASE-RELATED"/>
    <property type="match status" value="1"/>
</dbReference>
<dbReference type="InterPro" id="IPR031341">
    <property type="entry name" value="Methyltr_RsmF_N"/>
</dbReference>
<dbReference type="Proteomes" id="UP001204144">
    <property type="component" value="Unassembled WGS sequence"/>
</dbReference>
<evidence type="ECO:0000313" key="9">
    <source>
        <dbReference type="Proteomes" id="UP001204144"/>
    </source>
</evidence>
<dbReference type="Pfam" id="PF17125">
    <property type="entry name" value="Methyltr_RsmF_N"/>
    <property type="match status" value="1"/>
</dbReference>
<dbReference type="Gene3D" id="3.40.50.150">
    <property type="entry name" value="Vaccinia Virus protein VP39"/>
    <property type="match status" value="1"/>
</dbReference>
<dbReference type="InterPro" id="IPR049560">
    <property type="entry name" value="MeTrfase_RsmB-F_NOP2_cat"/>
</dbReference>
<name>A0AAE3H1N5_9BACT</name>
<keyword evidence="4 6" id="KW-0949">S-adenosyl-L-methionine</keyword>
<evidence type="ECO:0000259" key="7">
    <source>
        <dbReference type="PROSITE" id="PS51686"/>
    </source>
</evidence>
<feature type="domain" description="SAM-dependent MTase RsmB/NOP-type" evidence="7">
    <location>
        <begin position="11"/>
        <end position="290"/>
    </location>
</feature>
<sequence>MNLPEVFKNNLSQILGTEFPAFLKALESPAPASVRLNPKKKSELSALKTKGNISWAKDGRYLSEKPVFAEDPAFHAGAYAVQDASAMFLGYVFEKIVDRRRPIRVLDLCASTGQQTTLVASILGEKDLLVANEIVKNRLSILKENILKWGFSNVIVSNQDPETFADLEGFFDVVLVNPQSSAEGLFANNSSAISEWSEANIQMQATRQKRILSAAAMLVAPKGVLIYSTNTYNSTENQENVKWLNRTLDFETIDLEVPEDWGIAKKESYFQFFPHKTKGQGYFIAAMKNLSRDAKFVKGKPDLNRLRREQRAILKDWFRPEVFEELEFLYKNDGNIVAIRTALLADYGSVLRALAKRSSGIEIGIFKGKDFVPSHAFALSDLISDSIECLEVPAVEAMKFLRKENFEFSTGKDGWLLITYGGNALGWVKKIGDRINNYLPAEWKIRENLV</sequence>
<dbReference type="Gene3D" id="2.30.130.60">
    <property type="match status" value="1"/>
</dbReference>
<gene>
    <name evidence="8" type="ORF">EGI31_10550</name>
</gene>
<dbReference type="PANTHER" id="PTHR22807">
    <property type="entry name" value="NOP2 YEAST -RELATED NOL1/NOP2/FMU SUN DOMAIN-CONTAINING"/>
    <property type="match status" value="1"/>
</dbReference>
<evidence type="ECO:0000256" key="6">
    <source>
        <dbReference type="PROSITE-ProRule" id="PRU01023"/>
    </source>
</evidence>
<accession>A0AAE3H1N5</accession>
<comment type="similarity">
    <text evidence="6">Belongs to the class I-like SAM-binding methyltransferase superfamily. RsmB/NOP family.</text>
</comment>
<dbReference type="PROSITE" id="PS51686">
    <property type="entry name" value="SAM_MT_RSMB_NOP"/>
    <property type="match status" value="1"/>
</dbReference>
<keyword evidence="3 6" id="KW-0808">Transferase</keyword>
<evidence type="ECO:0000256" key="4">
    <source>
        <dbReference type="ARBA" id="ARBA00022691"/>
    </source>
</evidence>
<dbReference type="EMBL" id="RJUF01000027">
    <property type="protein sequence ID" value="MCP9763399.1"/>
    <property type="molecule type" value="Genomic_DNA"/>
</dbReference>
<dbReference type="InterPro" id="IPR001678">
    <property type="entry name" value="MeTrfase_RsmB-F_NOP2_dom"/>
</dbReference>
<dbReference type="GO" id="GO:0003723">
    <property type="term" value="F:RNA binding"/>
    <property type="evidence" value="ECO:0007669"/>
    <property type="project" value="UniProtKB-UniRule"/>
</dbReference>
<dbReference type="Pfam" id="PF01189">
    <property type="entry name" value="Methyltr_RsmB-F"/>
    <property type="match status" value="1"/>
</dbReference>
<evidence type="ECO:0000313" key="8">
    <source>
        <dbReference type="EMBL" id="MCP9763399.1"/>
    </source>
</evidence>
<dbReference type="InterPro" id="IPR029063">
    <property type="entry name" value="SAM-dependent_MTases_sf"/>
</dbReference>
<dbReference type="AlphaFoldDB" id="A0AAE3H1N5"/>
<dbReference type="SUPFAM" id="SSF53335">
    <property type="entry name" value="S-adenosyl-L-methionine-dependent methyltransferases"/>
    <property type="match status" value="1"/>
</dbReference>
<dbReference type="PRINTS" id="PR02008">
    <property type="entry name" value="RCMTFAMILY"/>
</dbReference>